<dbReference type="PANTHER" id="PTHR34180:SF1">
    <property type="entry name" value="BETA-ALANYL-DOPAMINE_CARCININE HYDROLASE"/>
    <property type="match status" value="1"/>
</dbReference>
<sequence>MTANVKESYDHIIVRGNPFTRGHSYGQQTKEKIVSNINYYKTSGVLPDWPQVCDYINNHYMKALEKHYPLGLNEMKGIAIGANVSLEEIVLLNARYEMLIWSRLLRRTNSKWPQECTGAVCLSKATKSGDILIGQNWDIHSRLMDNDIIVLLEVHPDPEENIAPYFMLTEAGQLGRSGMNANGLGIIAMGLFSSQDHFDESDKTGQYIPITLLRRIFIEAPTFAVALKRMTSLPRHVSCNMMVATAEGEAINIELTPHNCFISYPPLETDVYTHSNHFKSSAFMDNQSVKDSFKIGSTHFRDRQLERELMNRWPNIDDHSFIDSFKNHLGFPESLCLHIPDKGKEYTSTSPKECTVANIVYNLTTKTVRLCKGQPCLGNYRKYQFNYNVNKDNED</sequence>
<dbReference type="NCBIfam" id="NF040521">
    <property type="entry name" value="C45_proenzyme"/>
    <property type="match status" value="1"/>
</dbReference>
<evidence type="ECO:0000313" key="3">
    <source>
        <dbReference type="Proteomes" id="UP000759131"/>
    </source>
</evidence>
<evidence type="ECO:0000313" key="2">
    <source>
        <dbReference type="EMBL" id="CAD7622644.1"/>
    </source>
</evidence>
<dbReference type="Proteomes" id="UP000759131">
    <property type="component" value="Unassembled WGS sequence"/>
</dbReference>
<dbReference type="OrthoDB" id="189997at2759"/>
<accession>A0A7R9KIK9</accession>
<name>A0A7R9KIK9_9ACAR</name>
<gene>
    <name evidence="2" type="ORF">OSB1V03_LOCUS3107</name>
</gene>
<dbReference type="Gene3D" id="3.60.60.10">
    <property type="entry name" value="Penicillin V Acylase, Chain A"/>
    <property type="match status" value="1"/>
</dbReference>
<dbReference type="EMBL" id="CAJPIZ010001215">
    <property type="protein sequence ID" value="CAG2103074.1"/>
    <property type="molecule type" value="Genomic_DNA"/>
</dbReference>
<dbReference type="InterPro" id="IPR047794">
    <property type="entry name" value="C45_proenzyme-like"/>
</dbReference>
<dbReference type="InterPro" id="IPR047801">
    <property type="entry name" value="Peptidase_C45"/>
</dbReference>
<evidence type="ECO:0000259" key="1">
    <source>
        <dbReference type="Pfam" id="PF03417"/>
    </source>
</evidence>
<dbReference type="PANTHER" id="PTHR34180">
    <property type="entry name" value="PEPTIDASE C45"/>
    <property type="match status" value="1"/>
</dbReference>
<dbReference type="EMBL" id="OC855790">
    <property type="protein sequence ID" value="CAD7622644.1"/>
    <property type="molecule type" value="Genomic_DNA"/>
</dbReference>
<organism evidence="2">
    <name type="scientific">Medioppia subpectinata</name>
    <dbReference type="NCBI Taxonomy" id="1979941"/>
    <lineage>
        <taxon>Eukaryota</taxon>
        <taxon>Metazoa</taxon>
        <taxon>Ecdysozoa</taxon>
        <taxon>Arthropoda</taxon>
        <taxon>Chelicerata</taxon>
        <taxon>Arachnida</taxon>
        <taxon>Acari</taxon>
        <taxon>Acariformes</taxon>
        <taxon>Sarcoptiformes</taxon>
        <taxon>Oribatida</taxon>
        <taxon>Brachypylina</taxon>
        <taxon>Oppioidea</taxon>
        <taxon>Oppiidae</taxon>
        <taxon>Medioppia</taxon>
    </lineage>
</organism>
<dbReference type="InterPro" id="IPR005079">
    <property type="entry name" value="Peptidase_C45_hydrolase"/>
</dbReference>
<dbReference type="AlphaFoldDB" id="A0A7R9KIK9"/>
<feature type="domain" description="Peptidase C45 hydrolase" evidence="1">
    <location>
        <begin position="126"/>
        <end position="375"/>
    </location>
</feature>
<reference evidence="2" key="1">
    <citation type="submission" date="2020-11" db="EMBL/GenBank/DDBJ databases">
        <authorList>
            <person name="Tran Van P."/>
        </authorList>
    </citation>
    <scope>NUCLEOTIDE SEQUENCE</scope>
</reference>
<dbReference type="Gene3D" id="1.10.10.2120">
    <property type="match status" value="1"/>
</dbReference>
<dbReference type="Pfam" id="PF03417">
    <property type="entry name" value="AAT"/>
    <property type="match status" value="1"/>
</dbReference>
<keyword evidence="3" id="KW-1185">Reference proteome</keyword>
<protein>
    <recommendedName>
        <fullName evidence="1">Peptidase C45 hydrolase domain-containing protein</fullName>
    </recommendedName>
</protein>
<proteinExistence type="predicted"/>